<accession>A0A1L7WIX1</accession>
<sequence>MLMRTSNAWDGKLKELGTLELSSSRIRDPVLAAWKSAGVKCNPESNSGSPQGISELVENLNDGVRKVVCTVYTLFGVEVMTNTLVASIVLDTDETRTVAKGVRLADGRVITGTEELILPAGAIATPQILLLSGTGAKEDLAIHGIEQIGNLPEVGENLHGHIRVITQTVPHDGLKRALAVDEEGVDDSHPLLHPLRSHTESFMVYVAANKSDPVIPSDGSHVTTTVMGLLPSSRSNFKLVSSDPSVPPLFDPSYYPTEIDRYVMRTGLRKMMDVMMNTEEGGAMVKGQTVGKGQMPLSSSSSDEDINELVRERGNGISHTIGMAAIGKVVDSDLRVYGVHNLRAVDASVIPLPIASHIQACVYALAEQVADIIMKDRTKKERL</sequence>
<evidence type="ECO:0000256" key="5">
    <source>
        <dbReference type="ARBA" id="ARBA00023002"/>
    </source>
</evidence>
<reference evidence="8 9" key="1">
    <citation type="submission" date="2016-03" db="EMBL/GenBank/DDBJ databases">
        <authorList>
            <person name="Ploux O."/>
        </authorList>
    </citation>
    <scope>NUCLEOTIDE SEQUENCE [LARGE SCALE GENOMIC DNA]</scope>
    <source>
        <strain evidence="8 9">UAMH 11012</strain>
    </source>
</reference>
<dbReference type="Proteomes" id="UP000184330">
    <property type="component" value="Unassembled WGS sequence"/>
</dbReference>
<dbReference type="InterPro" id="IPR027424">
    <property type="entry name" value="Glucose_Oxidase_domain_2"/>
</dbReference>
<organism evidence="8 9">
    <name type="scientific">Phialocephala subalpina</name>
    <dbReference type="NCBI Taxonomy" id="576137"/>
    <lineage>
        <taxon>Eukaryota</taxon>
        <taxon>Fungi</taxon>
        <taxon>Dikarya</taxon>
        <taxon>Ascomycota</taxon>
        <taxon>Pezizomycotina</taxon>
        <taxon>Leotiomycetes</taxon>
        <taxon>Helotiales</taxon>
        <taxon>Mollisiaceae</taxon>
        <taxon>Phialocephala</taxon>
        <taxon>Phialocephala fortinii species complex</taxon>
    </lineage>
</organism>
<evidence type="ECO:0000256" key="3">
    <source>
        <dbReference type="ARBA" id="ARBA00022630"/>
    </source>
</evidence>
<dbReference type="Gene3D" id="3.30.560.10">
    <property type="entry name" value="Glucose Oxidase, domain 3"/>
    <property type="match status" value="2"/>
</dbReference>
<dbReference type="PANTHER" id="PTHR11552:SF123">
    <property type="entry name" value="GMC OXIDOREDUCTASE (AFU_ORTHOLOGUE AFUA_2G01770)-RELATED"/>
    <property type="match status" value="1"/>
</dbReference>
<dbReference type="InterPro" id="IPR000172">
    <property type="entry name" value="GMC_OxRdtase_N"/>
</dbReference>
<keyword evidence="3" id="KW-0285">Flavoprotein</keyword>
<dbReference type="STRING" id="576137.A0A1L7WIX1"/>
<evidence type="ECO:0000256" key="1">
    <source>
        <dbReference type="ARBA" id="ARBA00001974"/>
    </source>
</evidence>
<keyword evidence="9" id="KW-1185">Reference proteome</keyword>
<dbReference type="PANTHER" id="PTHR11552">
    <property type="entry name" value="GLUCOSE-METHANOL-CHOLINE GMC OXIDOREDUCTASE"/>
    <property type="match status" value="1"/>
</dbReference>
<comment type="similarity">
    <text evidence="2">Belongs to the GMC oxidoreductase family.</text>
</comment>
<dbReference type="EMBL" id="FJOG01000003">
    <property type="protein sequence ID" value="CZR52716.1"/>
    <property type="molecule type" value="Genomic_DNA"/>
</dbReference>
<evidence type="ECO:0000313" key="9">
    <source>
        <dbReference type="Proteomes" id="UP000184330"/>
    </source>
</evidence>
<keyword evidence="4" id="KW-0274">FAD</keyword>
<dbReference type="InterPro" id="IPR007867">
    <property type="entry name" value="GMC_OxRtase_C"/>
</dbReference>
<gene>
    <name evidence="8" type="ORF">PAC_02593</name>
</gene>
<protein>
    <submittedName>
        <fullName evidence="8">Related to alcohol oxidase</fullName>
    </submittedName>
</protein>
<dbReference type="GO" id="GO:0016614">
    <property type="term" value="F:oxidoreductase activity, acting on CH-OH group of donors"/>
    <property type="evidence" value="ECO:0007669"/>
    <property type="project" value="InterPro"/>
</dbReference>
<dbReference type="InterPro" id="IPR036188">
    <property type="entry name" value="FAD/NAD-bd_sf"/>
</dbReference>
<evidence type="ECO:0000259" key="6">
    <source>
        <dbReference type="Pfam" id="PF00732"/>
    </source>
</evidence>
<proteinExistence type="inferred from homology"/>
<dbReference type="GO" id="GO:0050660">
    <property type="term" value="F:flavin adenine dinucleotide binding"/>
    <property type="evidence" value="ECO:0007669"/>
    <property type="project" value="InterPro"/>
</dbReference>
<feature type="domain" description="Glucose-methanol-choline oxidoreductase N-terminal" evidence="6">
    <location>
        <begin position="31"/>
        <end position="162"/>
    </location>
</feature>
<dbReference type="AlphaFoldDB" id="A0A1L7WIX1"/>
<evidence type="ECO:0000256" key="4">
    <source>
        <dbReference type="ARBA" id="ARBA00022827"/>
    </source>
</evidence>
<dbReference type="Gene3D" id="3.50.50.60">
    <property type="entry name" value="FAD/NAD(P)-binding domain"/>
    <property type="match status" value="2"/>
</dbReference>
<comment type="cofactor">
    <cofactor evidence="1">
        <name>FAD</name>
        <dbReference type="ChEBI" id="CHEBI:57692"/>
    </cofactor>
</comment>
<dbReference type="Pfam" id="PF05199">
    <property type="entry name" value="GMC_oxred_C"/>
    <property type="match status" value="1"/>
</dbReference>
<name>A0A1L7WIX1_9HELO</name>
<feature type="domain" description="Glucose-methanol-choline oxidoreductase C-terminal" evidence="7">
    <location>
        <begin position="231"/>
        <end position="366"/>
    </location>
</feature>
<dbReference type="SUPFAM" id="SSF51905">
    <property type="entry name" value="FAD/NAD(P)-binding domain"/>
    <property type="match status" value="1"/>
</dbReference>
<evidence type="ECO:0000259" key="7">
    <source>
        <dbReference type="Pfam" id="PF05199"/>
    </source>
</evidence>
<dbReference type="Gene3D" id="4.10.450.10">
    <property type="entry name" value="Glucose Oxidase, domain 2"/>
    <property type="match status" value="1"/>
</dbReference>
<keyword evidence="5" id="KW-0560">Oxidoreductase</keyword>
<dbReference type="InterPro" id="IPR012132">
    <property type="entry name" value="GMC_OxRdtase"/>
</dbReference>
<dbReference type="SUPFAM" id="SSF54373">
    <property type="entry name" value="FAD-linked reductases, C-terminal domain"/>
    <property type="match status" value="1"/>
</dbReference>
<dbReference type="OrthoDB" id="269227at2759"/>
<evidence type="ECO:0000313" key="8">
    <source>
        <dbReference type="EMBL" id="CZR52716.1"/>
    </source>
</evidence>
<evidence type="ECO:0000256" key="2">
    <source>
        <dbReference type="ARBA" id="ARBA00010790"/>
    </source>
</evidence>
<dbReference type="Pfam" id="PF00732">
    <property type="entry name" value="GMC_oxred_N"/>
    <property type="match status" value="1"/>
</dbReference>